<dbReference type="InterPro" id="IPR011009">
    <property type="entry name" value="Kinase-like_dom_sf"/>
</dbReference>
<evidence type="ECO:0000259" key="12">
    <source>
        <dbReference type="PROSITE" id="PS50011"/>
    </source>
</evidence>
<feature type="domain" description="Protein kinase" evidence="12">
    <location>
        <begin position="163"/>
        <end position="425"/>
    </location>
</feature>
<evidence type="ECO:0000256" key="4">
    <source>
        <dbReference type="ARBA" id="ARBA00022777"/>
    </source>
</evidence>
<comment type="catalytic activity">
    <reaction evidence="10">
        <text>L-tyrosyl-[protein] + ATP = O-phospho-L-tyrosyl-[protein] + ADP + H(+)</text>
        <dbReference type="Rhea" id="RHEA:10596"/>
        <dbReference type="Rhea" id="RHEA-COMP:10136"/>
        <dbReference type="Rhea" id="RHEA-COMP:20101"/>
        <dbReference type="ChEBI" id="CHEBI:15378"/>
        <dbReference type="ChEBI" id="CHEBI:30616"/>
        <dbReference type="ChEBI" id="CHEBI:46858"/>
        <dbReference type="ChEBI" id="CHEBI:61978"/>
        <dbReference type="ChEBI" id="CHEBI:456216"/>
        <dbReference type="EC" id="2.7.12.2"/>
    </reaction>
</comment>
<evidence type="ECO:0000256" key="9">
    <source>
        <dbReference type="ARBA" id="ARBA00049299"/>
    </source>
</evidence>
<dbReference type="Gene3D" id="1.10.510.10">
    <property type="entry name" value="Transferase(Phosphotransferase) domain 1"/>
    <property type="match status" value="2"/>
</dbReference>
<dbReference type="AlphaFoldDB" id="A0A8S1GPF2"/>
<comment type="catalytic activity">
    <reaction evidence="9">
        <text>L-threonyl-[protein] + ATP = O-phospho-L-threonyl-[protein] + ADP + H(+)</text>
        <dbReference type="Rhea" id="RHEA:46608"/>
        <dbReference type="Rhea" id="RHEA-COMP:11060"/>
        <dbReference type="Rhea" id="RHEA-COMP:11605"/>
        <dbReference type="ChEBI" id="CHEBI:15378"/>
        <dbReference type="ChEBI" id="CHEBI:30013"/>
        <dbReference type="ChEBI" id="CHEBI:30616"/>
        <dbReference type="ChEBI" id="CHEBI:61977"/>
        <dbReference type="ChEBI" id="CHEBI:456216"/>
        <dbReference type="EC" id="2.7.12.2"/>
    </reaction>
</comment>
<organism evidence="13 14">
    <name type="scientific">Caenorhabditis auriculariae</name>
    <dbReference type="NCBI Taxonomy" id="2777116"/>
    <lineage>
        <taxon>Eukaryota</taxon>
        <taxon>Metazoa</taxon>
        <taxon>Ecdysozoa</taxon>
        <taxon>Nematoda</taxon>
        <taxon>Chromadorea</taxon>
        <taxon>Rhabditida</taxon>
        <taxon>Rhabditina</taxon>
        <taxon>Rhabditomorpha</taxon>
        <taxon>Rhabditoidea</taxon>
        <taxon>Rhabditidae</taxon>
        <taxon>Peloderinae</taxon>
        <taxon>Caenorhabditis</taxon>
    </lineage>
</organism>
<name>A0A8S1GPF2_9PELO</name>
<gene>
    <name evidence="13" type="ORF">CAUJ_LOCUS1476</name>
</gene>
<dbReference type="GO" id="GO:0051403">
    <property type="term" value="P:stress-activated MAPK cascade"/>
    <property type="evidence" value="ECO:0007669"/>
    <property type="project" value="TreeGrafter"/>
</dbReference>
<dbReference type="GO" id="GO:0005524">
    <property type="term" value="F:ATP binding"/>
    <property type="evidence" value="ECO:0007669"/>
    <property type="project" value="UniProtKB-KW"/>
</dbReference>
<dbReference type="PROSITE" id="PS50011">
    <property type="entry name" value="PROTEIN_KINASE_DOM"/>
    <property type="match status" value="2"/>
</dbReference>
<dbReference type="GO" id="GO:0004708">
    <property type="term" value="F:MAP kinase kinase activity"/>
    <property type="evidence" value="ECO:0007669"/>
    <property type="project" value="UniProtKB-EC"/>
</dbReference>
<evidence type="ECO:0000256" key="3">
    <source>
        <dbReference type="ARBA" id="ARBA00022741"/>
    </source>
</evidence>
<evidence type="ECO:0000256" key="7">
    <source>
        <dbReference type="ARBA" id="ARBA00038999"/>
    </source>
</evidence>
<proteinExistence type="inferred from homology"/>
<feature type="domain" description="Protein kinase" evidence="12">
    <location>
        <begin position="511"/>
        <end position="781"/>
    </location>
</feature>
<dbReference type="InterPro" id="IPR000719">
    <property type="entry name" value="Prot_kinase_dom"/>
</dbReference>
<dbReference type="Gene3D" id="3.30.200.20">
    <property type="entry name" value="Phosphorylase Kinase, domain 1"/>
    <property type="match status" value="2"/>
</dbReference>
<feature type="compositionally biased region" description="Basic and acidic residues" evidence="11">
    <location>
        <begin position="48"/>
        <end position="61"/>
    </location>
</feature>
<feature type="compositionally biased region" description="Low complexity" evidence="11">
    <location>
        <begin position="76"/>
        <end position="89"/>
    </location>
</feature>
<dbReference type="PROSITE" id="PS00108">
    <property type="entry name" value="PROTEIN_KINASE_ST"/>
    <property type="match status" value="2"/>
</dbReference>
<comment type="similarity">
    <text evidence="6">Belongs to the protein kinase superfamily. STE Ser/Thr protein kinase family. MAP kinase kinase subfamily.</text>
</comment>
<evidence type="ECO:0000256" key="6">
    <source>
        <dbReference type="ARBA" id="ARBA00038035"/>
    </source>
</evidence>
<keyword evidence="3" id="KW-0547">Nucleotide-binding</keyword>
<dbReference type="FunFam" id="3.30.200.20:FF:000040">
    <property type="entry name" value="Dual specificity mitogen-activated protein kinase kinase"/>
    <property type="match status" value="1"/>
</dbReference>
<keyword evidence="4" id="KW-0418">Kinase</keyword>
<evidence type="ECO:0000256" key="1">
    <source>
        <dbReference type="ARBA" id="ARBA00022527"/>
    </source>
</evidence>
<dbReference type="SUPFAM" id="SSF56112">
    <property type="entry name" value="Protein kinase-like (PK-like)"/>
    <property type="match status" value="2"/>
</dbReference>
<dbReference type="GO" id="GO:0004674">
    <property type="term" value="F:protein serine/threonine kinase activity"/>
    <property type="evidence" value="ECO:0007669"/>
    <property type="project" value="UniProtKB-KW"/>
</dbReference>
<keyword evidence="14" id="KW-1185">Reference proteome</keyword>
<dbReference type="Pfam" id="PF00069">
    <property type="entry name" value="Pkinase"/>
    <property type="match status" value="2"/>
</dbReference>
<evidence type="ECO:0000256" key="2">
    <source>
        <dbReference type="ARBA" id="ARBA00022679"/>
    </source>
</evidence>
<protein>
    <recommendedName>
        <fullName evidence="7">mitogen-activated protein kinase kinase</fullName>
        <ecNumber evidence="7">2.7.12.2</ecNumber>
    </recommendedName>
</protein>
<dbReference type="Proteomes" id="UP000835052">
    <property type="component" value="Unassembled WGS sequence"/>
</dbReference>
<evidence type="ECO:0000256" key="8">
    <source>
        <dbReference type="ARBA" id="ARBA00049014"/>
    </source>
</evidence>
<accession>A0A8S1GPF2</accession>
<dbReference type="EMBL" id="CAJGYM010000002">
    <property type="protein sequence ID" value="CAD6185557.1"/>
    <property type="molecule type" value="Genomic_DNA"/>
</dbReference>
<dbReference type="PANTHER" id="PTHR48013">
    <property type="entry name" value="DUAL SPECIFICITY MITOGEN-ACTIVATED PROTEIN KINASE KINASE 5-RELATED"/>
    <property type="match status" value="1"/>
</dbReference>
<dbReference type="SMART" id="SM00220">
    <property type="entry name" value="S_TKc"/>
    <property type="match status" value="2"/>
</dbReference>
<evidence type="ECO:0000313" key="13">
    <source>
        <dbReference type="EMBL" id="CAD6185557.1"/>
    </source>
</evidence>
<keyword evidence="1" id="KW-0723">Serine/threonine-protein kinase</keyword>
<dbReference type="PANTHER" id="PTHR48013:SF14">
    <property type="entry name" value="DUAL SPECIFICITY MITOGEN-ACTIVATED PROTEIN KINASE KINASE JKK-1"/>
    <property type="match status" value="1"/>
</dbReference>
<sequence>MDHTCFQSRLRELENRIRKWKLLKLGFVETRLRERRDRRSSSTGRSVRNVEEEPSTKEVRSKISPLALGKLPDGIGLSSTSNGSSQLSTMHNRPLRPTHIGSMTTPIERKRPSLGLSMQPSPSRRDPELEAVERRFQDAKLESGRLRLLDKEINISMEDINYDEYRDRIGHGTCGTVYRVTYDTHIMAMKTMQKTPDKNVIKRILQDLAVTIRQMNSPFIVSHYGYIIDETSVRIFMEMMVKCCDRLLRRLVPEKRSFPERVAGRVAYSMIHALDYLKEKHEMIHRDIKPSNILFDWDGRVKLCDFGISGYLINSIARTGTAGCPPYMAPERLDPEHSSNYDVRSDVWSLGISIIQMVTGRYPYDYDPSKEINTLLRISDMQEPPPKLDTEDGFSENFVNFVDSCLVKDFQLRPKYQKLKYDPFILEHDPTSETYKISEEEPDVDEVAHWLRMVVKTTSPENEKIMLPHTPNPIKNDVVPDEKDENVFKNSGKLTIADVTYESVSIDQLKSELCGFLGSGVSGKVETRSFNGYKMAVKIMNSTSVPEEEKKRMIRELEALPICKEPFVVTYYGYIITRNLDQNTIYICMEMMAYSCQKLVELAKSLEITIPEIVLGRIACSVVRALSTLRAKHAIIHRDIKPSNILLDNDGRVKICDFGLSGNLTASKKAYSRDAGCPSYMAPERLQFGSAAPSSSKKPGMYDDNAYDERSDIWSLGISLHEAASLKLPFDNSFFGVAQKAPEPLALDRFSTNLSSFVQMCTIPEMENRAKYADLEKHDFFLEHDRPIENIGHEYDAVGRWLDELQERQSKRNFRSFPNTKF</sequence>
<evidence type="ECO:0000256" key="5">
    <source>
        <dbReference type="ARBA" id="ARBA00022840"/>
    </source>
</evidence>
<dbReference type="InterPro" id="IPR008271">
    <property type="entry name" value="Ser/Thr_kinase_AS"/>
</dbReference>
<reference evidence="13" key="1">
    <citation type="submission" date="2020-10" db="EMBL/GenBank/DDBJ databases">
        <authorList>
            <person name="Kikuchi T."/>
        </authorList>
    </citation>
    <scope>NUCLEOTIDE SEQUENCE</scope>
    <source>
        <strain evidence="13">NKZ352</strain>
    </source>
</reference>
<evidence type="ECO:0000313" key="14">
    <source>
        <dbReference type="Proteomes" id="UP000835052"/>
    </source>
</evidence>
<comment type="caution">
    <text evidence="13">The sequence shown here is derived from an EMBL/GenBank/DDBJ whole genome shotgun (WGS) entry which is preliminary data.</text>
</comment>
<keyword evidence="2" id="KW-0808">Transferase</keyword>
<comment type="catalytic activity">
    <reaction evidence="8">
        <text>L-seryl-[protein] + ATP = O-phospho-L-seryl-[protein] + ADP + H(+)</text>
        <dbReference type="Rhea" id="RHEA:17989"/>
        <dbReference type="Rhea" id="RHEA-COMP:9863"/>
        <dbReference type="Rhea" id="RHEA-COMP:11604"/>
        <dbReference type="ChEBI" id="CHEBI:15378"/>
        <dbReference type="ChEBI" id="CHEBI:29999"/>
        <dbReference type="ChEBI" id="CHEBI:30616"/>
        <dbReference type="ChEBI" id="CHEBI:83421"/>
        <dbReference type="ChEBI" id="CHEBI:456216"/>
        <dbReference type="EC" id="2.7.12.2"/>
    </reaction>
</comment>
<dbReference type="EC" id="2.7.12.2" evidence="7"/>
<feature type="region of interest" description="Disordered" evidence="11">
    <location>
        <begin position="34"/>
        <end position="129"/>
    </location>
</feature>
<evidence type="ECO:0000256" key="11">
    <source>
        <dbReference type="SAM" id="MobiDB-lite"/>
    </source>
</evidence>
<keyword evidence="5" id="KW-0067">ATP-binding</keyword>
<dbReference type="OrthoDB" id="10252354at2759"/>
<dbReference type="FunFam" id="1.10.510.10:FF:000432">
    <property type="entry name" value="mitogen-activated protein kinase kinase 3"/>
    <property type="match status" value="1"/>
</dbReference>
<evidence type="ECO:0000256" key="10">
    <source>
        <dbReference type="ARBA" id="ARBA00051693"/>
    </source>
</evidence>